<protein>
    <recommendedName>
        <fullName evidence="3">Sigma-70, region 4</fullName>
    </recommendedName>
</protein>
<organism evidence="1 2">
    <name type="scientific">Bradyrhizobium erythrophlei</name>
    <dbReference type="NCBI Taxonomy" id="1437360"/>
    <lineage>
        <taxon>Bacteria</taxon>
        <taxon>Pseudomonadati</taxon>
        <taxon>Pseudomonadota</taxon>
        <taxon>Alphaproteobacteria</taxon>
        <taxon>Hyphomicrobiales</taxon>
        <taxon>Nitrobacteraceae</taxon>
        <taxon>Bradyrhizobium</taxon>
    </lineage>
</organism>
<dbReference type="AlphaFoldDB" id="A0A1M5MV28"/>
<accession>A0A1M5MV28</accession>
<dbReference type="OrthoDB" id="9990290at2"/>
<proteinExistence type="predicted"/>
<gene>
    <name evidence="1" type="ORF">SAMN05443248_2724</name>
</gene>
<dbReference type="Proteomes" id="UP000189796">
    <property type="component" value="Chromosome I"/>
</dbReference>
<name>A0A1M5MV28_9BRAD</name>
<dbReference type="Gene3D" id="1.10.10.10">
    <property type="entry name" value="Winged helix-like DNA-binding domain superfamily/Winged helix DNA-binding domain"/>
    <property type="match status" value="1"/>
</dbReference>
<dbReference type="EMBL" id="LT670817">
    <property type="protein sequence ID" value="SHG80759.1"/>
    <property type="molecule type" value="Genomic_DNA"/>
</dbReference>
<reference evidence="1 2" key="1">
    <citation type="submission" date="2016-11" db="EMBL/GenBank/DDBJ databases">
        <authorList>
            <person name="Jaros S."/>
            <person name="Januszkiewicz K."/>
            <person name="Wedrychowicz H."/>
        </authorList>
    </citation>
    <scope>NUCLEOTIDE SEQUENCE [LARGE SCALE GENOMIC DNA]</scope>
    <source>
        <strain evidence="1 2">GAS138</strain>
    </source>
</reference>
<evidence type="ECO:0000313" key="1">
    <source>
        <dbReference type="EMBL" id="SHG80759.1"/>
    </source>
</evidence>
<sequence>MNGIPERGASSKADRALKLHEQGLTRAQIAERLCVKPDSVKGMLDRAKQRRAKMSMAARS</sequence>
<evidence type="ECO:0000313" key="2">
    <source>
        <dbReference type="Proteomes" id="UP000189796"/>
    </source>
</evidence>
<dbReference type="InterPro" id="IPR036388">
    <property type="entry name" value="WH-like_DNA-bd_sf"/>
</dbReference>
<evidence type="ECO:0008006" key="3">
    <source>
        <dbReference type="Google" id="ProtNLM"/>
    </source>
</evidence>
<dbReference type="RefSeq" id="WP_079601665.1">
    <property type="nucleotide sequence ID" value="NZ_LT670817.1"/>
</dbReference>